<feature type="chain" id="PRO_5019025760" evidence="1">
    <location>
        <begin position="26"/>
        <end position="84"/>
    </location>
</feature>
<evidence type="ECO:0000313" key="2">
    <source>
        <dbReference type="EMBL" id="RYR27550.1"/>
    </source>
</evidence>
<proteinExistence type="predicted"/>
<gene>
    <name evidence="2" type="ORF">Ahy_B01g051567</name>
</gene>
<accession>A0A445AMI2</accession>
<dbReference type="AlphaFoldDB" id="A0A445AMI2"/>
<comment type="caution">
    <text evidence="2">The sequence shown here is derived from an EMBL/GenBank/DDBJ whole genome shotgun (WGS) entry which is preliminary data.</text>
</comment>
<feature type="signal peptide" evidence="1">
    <location>
        <begin position="1"/>
        <end position="25"/>
    </location>
</feature>
<evidence type="ECO:0000256" key="1">
    <source>
        <dbReference type="SAM" id="SignalP"/>
    </source>
</evidence>
<reference evidence="2 3" key="1">
    <citation type="submission" date="2019-01" db="EMBL/GenBank/DDBJ databases">
        <title>Sequencing of cultivated peanut Arachis hypogaea provides insights into genome evolution and oil improvement.</title>
        <authorList>
            <person name="Chen X."/>
        </authorList>
    </citation>
    <scope>NUCLEOTIDE SEQUENCE [LARGE SCALE GENOMIC DNA]</scope>
    <source>
        <strain evidence="3">cv. Fuhuasheng</strain>
        <tissue evidence="2">Leaves</tissue>
    </source>
</reference>
<keyword evidence="3" id="KW-1185">Reference proteome</keyword>
<organism evidence="2 3">
    <name type="scientific">Arachis hypogaea</name>
    <name type="common">Peanut</name>
    <dbReference type="NCBI Taxonomy" id="3818"/>
    <lineage>
        <taxon>Eukaryota</taxon>
        <taxon>Viridiplantae</taxon>
        <taxon>Streptophyta</taxon>
        <taxon>Embryophyta</taxon>
        <taxon>Tracheophyta</taxon>
        <taxon>Spermatophyta</taxon>
        <taxon>Magnoliopsida</taxon>
        <taxon>eudicotyledons</taxon>
        <taxon>Gunneridae</taxon>
        <taxon>Pentapetalae</taxon>
        <taxon>rosids</taxon>
        <taxon>fabids</taxon>
        <taxon>Fabales</taxon>
        <taxon>Fabaceae</taxon>
        <taxon>Papilionoideae</taxon>
        <taxon>50 kb inversion clade</taxon>
        <taxon>dalbergioids sensu lato</taxon>
        <taxon>Dalbergieae</taxon>
        <taxon>Pterocarpus clade</taxon>
        <taxon>Arachis</taxon>
    </lineage>
</organism>
<keyword evidence="1" id="KW-0732">Signal</keyword>
<dbReference type="EMBL" id="SDMP01000011">
    <property type="protein sequence ID" value="RYR27550.1"/>
    <property type="molecule type" value="Genomic_DNA"/>
</dbReference>
<dbReference type="Proteomes" id="UP000289738">
    <property type="component" value="Chromosome B01"/>
</dbReference>
<name>A0A445AMI2_ARAHY</name>
<dbReference type="Gramene" id="arahy.Tifrunner.gnm2.ann2.Ah11g025400.1">
    <property type="protein sequence ID" value="arahy.Tifrunner.gnm2.ann2.Ah11g025400.1-CDS"/>
    <property type="gene ID" value="arahy.Tifrunner.gnm2.ann2.Ah11g025400"/>
</dbReference>
<sequence>MTFKNALLILGILAVITLIPSEVLARDLPASSNTLQGANTMEEINQINGPNGLGRHVIDLDGGKYNIDIRCTRICGGLGFIYCC</sequence>
<protein>
    <submittedName>
        <fullName evidence="2">Uncharacterized protein</fullName>
    </submittedName>
</protein>
<evidence type="ECO:0000313" key="3">
    <source>
        <dbReference type="Proteomes" id="UP000289738"/>
    </source>
</evidence>